<comment type="subcellular location">
    <subcellularLocation>
        <location evidence="1">Cell membrane</location>
    </subcellularLocation>
</comment>
<dbReference type="Gene3D" id="2.60.40.2880">
    <property type="entry name" value="MmpS1-5, C-terminal soluble domain"/>
    <property type="match status" value="1"/>
</dbReference>
<feature type="transmembrane region" description="Helical" evidence="8">
    <location>
        <begin position="43"/>
        <end position="68"/>
    </location>
</feature>
<dbReference type="AlphaFoldDB" id="A0A2G8AWU7"/>
<dbReference type="InterPro" id="IPR038468">
    <property type="entry name" value="MmpS_C"/>
</dbReference>
<reference evidence="9 10" key="1">
    <citation type="submission" date="2020-12" db="EMBL/GenBank/DDBJ databases">
        <title>Complete genome sequence of Mycobacterium heckeshornense JCM 15655T, closely related to a pathogenic non-tuberculous mycobacterial species Mycobacterium xenopi.</title>
        <authorList>
            <person name="Yoshida M."/>
            <person name="Fukano H."/>
            <person name="Asakura T."/>
            <person name="Suzuki M."/>
            <person name="Hoshino Y."/>
        </authorList>
    </citation>
    <scope>NUCLEOTIDE SEQUENCE [LARGE SCALE GENOMIC DNA]</scope>
    <source>
        <strain evidence="9 10">JCM 15655</strain>
    </source>
</reference>
<keyword evidence="5 8" id="KW-1133">Transmembrane helix</keyword>
<dbReference type="Pfam" id="PF05423">
    <property type="entry name" value="Mycobact_memb"/>
    <property type="match status" value="1"/>
</dbReference>
<evidence type="ECO:0000313" key="9">
    <source>
        <dbReference type="EMBL" id="BCO35468.1"/>
    </source>
</evidence>
<keyword evidence="3" id="KW-1003">Cell membrane</keyword>
<organism evidence="9 10">
    <name type="scientific">Mycobacterium heckeshornense</name>
    <dbReference type="NCBI Taxonomy" id="110505"/>
    <lineage>
        <taxon>Bacteria</taxon>
        <taxon>Bacillati</taxon>
        <taxon>Actinomycetota</taxon>
        <taxon>Actinomycetes</taxon>
        <taxon>Mycobacteriales</taxon>
        <taxon>Mycobacteriaceae</taxon>
        <taxon>Mycobacterium</taxon>
    </lineage>
</organism>
<dbReference type="GO" id="GO:0005886">
    <property type="term" value="C:plasma membrane"/>
    <property type="evidence" value="ECO:0007669"/>
    <property type="project" value="UniProtKB-SubCell"/>
</dbReference>
<dbReference type="InterPro" id="IPR008693">
    <property type="entry name" value="MmpS"/>
</dbReference>
<sequence length="164" mass="16990">MGHANFPAENAQILRFPVTPCSTTMTSHSSPQRPRGPRRRTRASCLFGAALFAAVAVVGGATAGSAAANRPLVPPPGTETIRYQVNGSPGAAEYISYAIDYGQQYESTVPLPWTKQFTAPPGRVYVLSAQGSGTGSISCTIAIDGKVVSHVSSTATPARAACSH</sequence>
<evidence type="ECO:0000256" key="4">
    <source>
        <dbReference type="ARBA" id="ARBA00022692"/>
    </source>
</evidence>
<protein>
    <submittedName>
        <fullName evidence="9">Uncharacterized protein</fullName>
    </submittedName>
</protein>
<keyword evidence="4 8" id="KW-0812">Transmembrane</keyword>
<evidence type="ECO:0000256" key="3">
    <source>
        <dbReference type="ARBA" id="ARBA00022475"/>
    </source>
</evidence>
<dbReference type="Proteomes" id="UP000595446">
    <property type="component" value="Chromosome"/>
</dbReference>
<accession>A0A2G8AWU7</accession>
<dbReference type="EMBL" id="AP024237">
    <property type="protein sequence ID" value="BCO35468.1"/>
    <property type="molecule type" value="Genomic_DNA"/>
</dbReference>
<evidence type="ECO:0000256" key="6">
    <source>
        <dbReference type="ARBA" id="ARBA00023136"/>
    </source>
</evidence>
<proteinExistence type="inferred from homology"/>
<evidence type="ECO:0000256" key="8">
    <source>
        <dbReference type="SAM" id="Phobius"/>
    </source>
</evidence>
<evidence type="ECO:0000256" key="2">
    <source>
        <dbReference type="ARBA" id="ARBA00007531"/>
    </source>
</evidence>
<evidence type="ECO:0000256" key="7">
    <source>
        <dbReference type="SAM" id="MobiDB-lite"/>
    </source>
</evidence>
<keyword evidence="6 8" id="KW-0472">Membrane</keyword>
<comment type="similarity">
    <text evidence="2">Belongs to the MmpS family.</text>
</comment>
<feature type="region of interest" description="Disordered" evidence="7">
    <location>
        <begin position="21"/>
        <end position="40"/>
    </location>
</feature>
<evidence type="ECO:0000313" key="10">
    <source>
        <dbReference type="Proteomes" id="UP000595446"/>
    </source>
</evidence>
<gene>
    <name evidence="9" type="ORF">MHEC_19010</name>
</gene>
<keyword evidence="10" id="KW-1185">Reference proteome</keyword>
<name>A0A2G8AWU7_9MYCO</name>
<feature type="compositionally biased region" description="Polar residues" evidence="7">
    <location>
        <begin position="21"/>
        <end position="30"/>
    </location>
</feature>
<evidence type="ECO:0000256" key="5">
    <source>
        <dbReference type="ARBA" id="ARBA00022989"/>
    </source>
</evidence>
<evidence type="ECO:0000256" key="1">
    <source>
        <dbReference type="ARBA" id="ARBA00004236"/>
    </source>
</evidence>